<keyword evidence="5" id="KW-0677">Repeat</keyword>
<dbReference type="STRING" id="85681.V4SKR9"/>
<dbReference type="InterPro" id="IPR035979">
    <property type="entry name" value="RBD_domain_sf"/>
</dbReference>
<proteinExistence type="inferred from homology"/>
<dbReference type="SUPFAM" id="SSF54928">
    <property type="entry name" value="RNA-binding domain, RBD"/>
    <property type="match status" value="3"/>
</dbReference>
<comment type="subcellular location">
    <subcellularLocation>
        <location evidence="2">Cytoplasm</location>
    </subcellularLocation>
    <subcellularLocation>
        <location evidence="1">Nucleus</location>
    </subcellularLocation>
</comment>
<dbReference type="Proteomes" id="UP000030687">
    <property type="component" value="Unassembled WGS sequence"/>
</dbReference>
<feature type="domain" description="RRM" evidence="10">
    <location>
        <begin position="123"/>
        <end position="206"/>
    </location>
</feature>
<accession>V4SKR9</accession>
<dbReference type="SUPFAM" id="SSF63570">
    <property type="entry name" value="PABC (PABP) domain"/>
    <property type="match status" value="1"/>
</dbReference>
<evidence type="ECO:0000256" key="9">
    <source>
        <dbReference type="PROSITE-ProRule" id="PRU00176"/>
    </source>
</evidence>
<name>V4SKR9_CITCL</name>
<dbReference type="GO" id="GO:0005634">
    <property type="term" value="C:nucleus"/>
    <property type="evidence" value="ECO:0007669"/>
    <property type="project" value="UniProtKB-SubCell"/>
</dbReference>
<dbReference type="Gramene" id="ESR37636">
    <property type="protein sequence ID" value="ESR37636"/>
    <property type="gene ID" value="CICLE_v10030378mg"/>
</dbReference>
<evidence type="ECO:0000256" key="5">
    <source>
        <dbReference type="ARBA" id="ARBA00022737"/>
    </source>
</evidence>
<dbReference type="SMART" id="SM00360">
    <property type="entry name" value="RRM"/>
    <property type="match status" value="3"/>
</dbReference>
<evidence type="ECO:0000313" key="11">
    <source>
        <dbReference type="EMBL" id="ESR37636.1"/>
    </source>
</evidence>
<evidence type="ECO:0000256" key="7">
    <source>
        <dbReference type="ARBA" id="ARBA00023242"/>
    </source>
</evidence>
<keyword evidence="7" id="KW-0539">Nucleus</keyword>
<dbReference type="Pfam" id="PF00076">
    <property type="entry name" value="RRM_1"/>
    <property type="match status" value="3"/>
</dbReference>
<evidence type="ECO:0000313" key="12">
    <source>
        <dbReference type="Proteomes" id="UP000030687"/>
    </source>
</evidence>
<keyword evidence="6 9" id="KW-0694">RNA-binding</keyword>
<evidence type="ECO:0000256" key="1">
    <source>
        <dbReference type="ARBA" id="ARBA00004123"/>
    </source>
</evidence>
<dbReference type="Gene3D" id="3.30.70.330">
    <property type="match status" value="4"/>
</dbReference>
<dbReference type="InParanoid" id="V4SKR9"/>
<reference evidence="11 12" key="1">
    <citation type="submission" date="2013-10" db="EMBL/GenBank/DDBJ databases">
        <authorList>
            <consortium name="International Citrus Genome Consortium"/>
            <person name="Jenkins J."/>
            <person name="Schmutz J."/>
            <person name="Prochnik S."/>
            <person name="Rokhsar D."/>
            <person name="Gmitter F."/>
            <person name="Ollitrault P."/>
            <person name="Machado M."/>
            <person name="Talon M."/>
            <person name="Wincker P."/>
            <person name="Jaillon O."/>
            <person name="Morgante M."/>
        </authorList>
    </citation>
    <scope>NUCLEOTIDE SEQUENCE</scope>
    <source>
        <strain evidence="12">cv. Clemenules</strain>
    </source>
</reference>
<feature type="domain" description="RRM" evidence="10">
    <location>
        <begin position="34"/>
        <end position="106"/>
    </location>
</feature>
<comment type="similarity">
    <text evidence="3">Belongs to the polyadenylate-binding protein type-1 family.</text>
</comment>
<evidence type="ECO:0000256" key="8">
    <source>
        <dbReference type="ARBA" id="ARBA00054110"/>
    </source>
</evidence>
<comment type="function">
    <text evidence="8">Binds the poly(A) tail of mRNA. Appears to be an important mediator of the multiple roles of the poly(A) tail in mRNA biogenesis, stability and translation.</text>
</comment>
<feature type="non-terminal residue" evidence="11">
    <location>
        <position position="1"/>
    </location>
</feature>
<evidence type="ECO:0000256" key="3">
    <source>
        <dbReference type="ARBA" id="ARBA00008557"/>
    </source>
</evidence>
<dbReference type="PROSITE" id="PS50102">
    <property type="entry name" value="RRM"/>
    <property type="match status" value="3"/>
</dbReference>
<keyword evidence="12" id="KW-1185">Reference proteome</keyword>
<evidence type="ECO:0000256" key="2">
    <source>
        <dbReference type="ARBA" id="ARBA00004496"/>
    </source>
</evidence>
<dbReference type="EMBL" id="KI536978">
    <property type="protein sequence ID" value="ESR37636.1"/>
    <property type="molecule type" value="Genomic_DNA"/>
</dbReference>
<dbReference type="InterPro" id="IPR000504">
    <property type="entry name" value="RRM_dom"/>
</dbReference>
<dbReference type="AlphaFoldDB" id="V4SKR9"/>
<dbReference type="InterPro" id="IPR036053">
    <property type="entry name" value="PABP-dom"/>
</dbReference>
<dbReference type="Gene3D" id="1.10.1900.10">
    <property type="entry name" value="c-terminal domain of poly(a) binding protein"/>
    <property type="match status" value="1"/>
</dbReference>
<dbReference type="PANTHER" id="PTHR24012">
    <property type="entry name" value="RNA BINDING PROTEIN"/>
    <property type="match status" value="1"/>
</dbReference>
<feature type="domain" description="RRM" evidence="10">
    <location>
        <begin position="197"/>
        <end position="278"/>
    </location>
</feature>
<keyword evidence="4" id="KW-0963">Cytoplasm</keyword>
<dbReference type="GO" id="GO:0005737">
    <property type="term" value="C:cytoplasm"/>
    <property type="evidence" value="ECO:0007669"/>
    <property type="project" value="UniProtKB-SubCell"/>
</dbReference>
<evidence type="ECO:0000256" key="6">
    <source>
        <dbReference type="ARBA" id="ARBA00022884"/>
    </source>
</evidence>
<dbReference type="InterPro" id="IPR012677">
    <property type="entry name" value="Nucleotide-bd_a/b_plait_sf"/>
</dbReference>
<dbReference type="GO" id="GO:0003723">
    <property type="term" value="F:RNA binding"/>
    <property type="evidence" value="ECO:0007669"/>
    <property type="project" value="UniProtKB-UniRule"/>
</dbReference>
<dbReference type="FunFam" id="3.30.70.330:FF:000651">
    <property type="entry name" value="Poly(A) binding protein cytoplasmic 1 like"/>
    <property type="match status" value="1"/>
</dbReference>
<evidence type="ECO:0000256" key="4">
    <source>
        <dbReference type="ARBA" id="ARBA00022490"/>
    </source>
</evidence>
<dbReference type="eggNOG" id="KOG0123">
    <property type="taxonomic scope" value="Eukaryota"/>
</dbReference>
<evidence type="ECO:0000259" key="10">
    <source>
        <dbReference type="PROSITE" id="PS50102"/>
    </source>
</evidence>
<gene>
    <name evidence="11" type="ORF">CICLE_v10030378mg</name>
</gene>
<protein>
    <recommendedName>
        <fullName evidence="10">RRM domain-containing protein</fullName>
    </recommendedName>
</protein>
<organism evidence="11 12">
    <name type="scientific">Citrus clementina</name>
    <name type="common">Clementine</name>
    <name type="synonym">Citrus deliciosa x Citrus sinensis</name>
    <dbReference type="NCBI Taxonomy" id="85681"/>
    <lineage>
        <taxon>Eukaryota</taxon>
        <taxon>Viridiplantae</taxon>
        <taxon>Streptophyta</taxon>
        <taxon>Embryophyta</taxon>
        <taxon>Tracheophyta</taxon>
        <taxon>Spermatophyta</taxon>
        <taxon>Magnoliopsida</taxon>
        <taxon>eudicotyledons</taxon>
        <taxon>Gunneridae</taxon>
        <taxon>Pentapetalae</taxon>
        <taxon>rosids</taxon>
        <taxon>malvids</taxon>
        <taxon>Sapindales</taxon>
        <taxon>Rutaceae</taxon>
        <taxon>Aurantioideae</taxon>
        <taxon>Citrus</taxon>
    </lineage>
</organism>
<dbReference type="KEGG" id="cic:CICLE_v10030378mg"/>
<sequence>TKAIEALNHTILNGKAIRVMWSTPNSEARLSGIGNAFVKNLASTIDNLKLHQIFSKFGDIQSSKVVVSQEGKSKGYGFVQYSTPESALDAIEKLQGATVERMELYVGPFIRRADRIQEGSSFNNLYVKNLDDDMTEEILVEKFSEFGKITSLVISKDANGTSKGFGSKVLYVARAQKKAERKAILRAQFERMRKEHKNLYVKNINDEVDEIELKQYFSQCGTISSVKIMRTDRGISKGFGFVCFSNPDEANRAINTLNGILFHQKPLTSYLRIMYAKQGPGLASTIFPVHPTLYQRALQVYQAPDFRHGGMIPNGFSPPPPSPLFLMAPDSVTQYRGAMMNGHANFPMPLMLSNLQKPSYNYPISQPRAGQAAANNLTNGNHRAAASNENLSSMLVATSPDERKDILGQRLYPLVKKLKVITHIFVKGQFRFIFG</sequence>